<accession>A0A7D5VA13</accession>
<dbReference type="EMBL" id="CP058952">
    <property type="protein sequence ID" value="QLI81977.1"/>
    <property type="molecule type" value="Genomic_DNA"/>
</dbReference>
<feature type="transmembrane region" description="Helical" evidence="1">
    <location>
        <begin position="504"/>
        <end position="526"/>
    </location>
</feature>
<evidence type="ECO:0008006" key="4">
    <source>
        <dbReference type="Google" id="ProtNLM"/>
    </source>
</evidence>
<dbReference type="KEGG" id="cfon:HZU75_10785"/>
<feature type="transmembrane region" description="Helical" evidence="1">
    <location>
        <begin position="271"/>
        <end position="291"/>
    </location>
</feature>
<proteinExistence type="predicted"/>
<organism evidence="2 3">
    <name type="scientific">Chitinibacter fontanus</name>
    <dbReference type="NCBI Taxonomy" id="1737446"/>
    <lineage>
        <taxon>Bacteria</taxon>
        <taxon>Pseudomonadati</taxon>
        <taxon>Pseudomonadota</taxon>
        <taxon>Betaproteobacteria</taxon>
        <taxon>Neisseriales</taxon>
        <taxon>Chitinibacteraceae</taxon>
        <taxon>Chitinibacter</taxon>
    </lineage>
</organism>
<reference evidence="2 3" key="1">
    <citation type="journal article" date="2016" name="Int. J. Syst. Evol. Microbiol.">
        <title>Chitinibacter fontanus sp. nov., isolated from a spring.</title>
        <authorList>
            <person name="Sheu S.Y."/>
            <person name="Li Y.S."/>
            <person name="Young C.C."/>
            <person name="Chen W.M."/>
        </authorList>
    </citation>
    <scope>NUCLEOTIDE SEQUENCE [LARGE SCALE GENOMIC DNA]</scope>
    <source>
        <strain evidence="2 3">STM-7</strain>
    </source>
</reference>
<feature type="transmembrane region" description="Helical" evidence="1">
    <location>
        <begin position="476"/>
        <end position="497"/>
    </location>
</feature>
<dbReference type="AlphaFoldDB" id="A0A7D5VA13"/>
<feature type="transmembrane region" description="Helical" evidence="1">
    <location>
        <begin position="303"/>
        <end position="319"/>
    </location>
</feature>
<feature type="transmembrane region" description="Helical" evidence="1">
    <location>
        <begin position="445"/>
        <end position="464"/>
    </location>
</feature>
<feature type="transmembrane region" description="Helical" evidence="1">
    <location>
        <begin position="36"/>
        <end position="56"/>
    </location>
</feature>
<keyword evidence="3" id="KW-1185">Reference proteome</keyword>
<evidence type="ECO:0000313" key="2">
    <source>
        <dbReference type="EMBL" id="QLI81977.1"/>
    </source>
</evidence>
<feature type="transmembrane region" description="Helical" evidence="1">
    <location>
        <begin position="353"/>
        <end position="373"/>
    </location>
</feature>
<keyword evidence="1" id="KW-1133">Transmembrane helix</keyword>
<keyword evidence="1" id="KW-0812">Transmembrane</keyword>
<evidence type="ECO:0000256" key="1">
    <source>
        <dbReference type="SAM" id="Phobius"/>
    </source>
</evidence>
<dbReference type="RefSeq" id="WP_180306067.1">
    <property type="nucleotide sequence ID" value="NZ_CP058952.1"/>
</dbReference>
<protein>
    <recommendedName>
        <fullName evidence="4">Glycosyltransferase family 39 protein</fullName>
    </recommendedName>
</protein>
<feature type="transmembrane region" description="Helical" evidence="1">
    <location>
        <begin position="184"/>
        <end position="205"/>
    </location>
</feature>
<name>A0A7D5VA13_9NEIS</name>
<feature type="transmembrane region" description="Helical" evidence="1">
    <location>
        <begin position="325"/>
        <end position="341"/>
    </location>
</feature>
<feature type="transmembrane region" description="Helical" evidence="1">
    <location>
        <begin position="399"/>
        <end position="420"/>
    </location>
</feature>
<gene>
    <name evidence="2" type="ORF">HZU75_10785</name>
</gene>
<feature type="transmembrane region" description="Helical" evidence="1">
    <location>
        <begin position="217"/>
        <end position="235"/>
    </location>
</feature>
<keyword evidence="1" id="KW-0472">Membrane</keyword>
<feature type="transmembrane region" description="Helical" evidence="1">
    <location>
        <begin position="62"/>
        <end position="84"/>
    </location>
</feature>
<evidence type="ECO:0000313" key="3">
    <source>
        <dbReference type="Proteomes" id="UP000510822"/>
    </source>
</evidence>
<sequence length="662" mass="74302">MLFAVIYFALHLTAWGYAAQKLFAEHPQWVRLGSGGVLATVALMWAPVPFAFFWQFGSLSHGLGLALSCGLAGSIYAFATPLRCNTALNYQMRPKTLLYLGLPLFLLMAYLLHTHLILPTANGYDVGQSTFGDLQMHMGMVTSLARQQVFPPDYSILPGHRLSYPFLVNLVSSSLYQMGFSLRWALLLPSLLMCAMIVFSFILLAFEVSKDKRATQLAMLLFFFNGGLGFIYFFGWHEYTFTQILTEFYKTPTNYNEMNIRWSNVIADMIIPQRTTMAGWSVALFALWALLRFTRIGSRADKRGWGMLAGALVGLLPMIHTHSFMAIGLISLGWLGVDLVLRRKAFVQVIIDWCWYGLPAIALAIGQLVYWTFPQATAGGGFVHFHLNWVNKLEIDPYFWFYLKNMGVVYVGWLMGLALLARSTWREKLAAAADAGEGHLLDQNLALLQLGPLAIYIVAELVIFQPNLYDNNKLFYIWYVFATITAACVIISAYRVLKARQRYLAAANLLVFSIAIGCVAGVLTLAREWVSTYTAYNPAHVAAAQFIDQNTPTDAMFVTADNHNNTVAALTGRNIVVGTDTYLFFHGLNTAQRHEDVKKIYQSPAERPALIAQHKVDYIYVSDFERNSYPEMASLFGQYPVIFDNGQVQVLAVSARAQAYRK</sequence>
<feature type="transmembrane region" description="Helical" evidence="1">
    <location>
        <begin position="6"/>
        <end position="24"/>
    </location>
</feature>
<dbReference type="Proteomes" id="UP000510822">
    <property type="component" value="Chromosome"/>
</dbReference>
<feature type="transmembrane region" description="Helical" evidence="1">
    <location>
        <begin position="96"/>
        <end position="118"/>
    </location>
</feature>